<dbReference type="AlphaFoldDB" id="A0A1H9DL57"/>
<keyword evidence="1 5" id="KW-0963">Cytoplasm</keyword>
<comment type="function">
    <text evidence="5">An accessory protein needed during the final step in the assembly of 30S ribosomal subunit, possibly for assembly of the head region. Essential for efficient processing of 16S rRNA. May be needed both before and after RbfA during the maturation of 16S rRNA. It has affinity for free ribosomal 30S subunits but not for 70S ribosomes.</text>
</comment>
<dbReference type="Proteomes" id="UP000198634">
    <property type="component" value="Unassembled WGS sequence"/>
</dbReference>
<dbReference type="InterPro" id="IPR009000">
    <property type="entry name" value="Transl_B-barrel_sf"/>
</dbReference>
<dbReference type="RefSeq" id="WP_090269471.1">
    <property type="nucleotide sequence ID" value="NZ_FOEP01000004.1"/>
</dbReference>
<comment type="domain">
    <text evidence="5">The PRC barrel domain binds ribosomal protein uS19.</text>
</comment>
<dbReference type="HAMAP" id="MF_00014">
    <property type="entry name" value="Ribosome_mat_RimM"/>
    <property type="match status" value="1"/>
</dbReference>
<dbReference type="PANTHER" id="PTHR33692:SF1">
    <property type="entry name" value="RIBOSOME MATURATION FACTOR RIMM"/>
    <property type="match status" value="1"/>
</dbReference>
<keyword evidence="3 5" id="KW-0698">rRNA processing</keyword>
<evidence type="ECO:0000259" key="7">
    <source>
        <dbReference type="Pfam" id="PF24986"/>
    </source>
</evidence>
<comment type="subunit">
    <text evidence="5">Binds ribosomal protein uS19.</text>
</comment>
<keyword evidence="2 5" id="KW-0690">Ribosome biogenesis</keyword>
<dbReference type="Pfam" id="PF24986">
    <property type="entry name" value="PRC_RimM"/>
    <property type="match status" value="1"/>
</dbReference>
<dbReference type="InterPro" id="IPR056792">
    <property type="entry name" value="PRC_RimM"/>
</dbReference>
<dbReference type="OrthoDB" id="9788191at2"/>
<keyword evidence="9" id="KW-1185">Reference proteome</keyword>
<dbReference type="Gene3D" id="2.40.30.60">
    <property type="entry name" value="RimM"/>
    <property type="match status" value="1"/>
</dbReference>
<protein>
    <recommendedName>
        <fullName evidence="5">Ribosome maturation factor RimM</fullName>
    </recommendedName>
</protein>
<evidence type="ECO:0000256" key="4">
    <source>
        <dbReference type="ARBA" id="ARBA00023186"/>
    </source>
</evidence>
<dbReference type="Pfam" id="PF01782">
    <property type="entry name" value="RimM"/>
    <property type="match status" value="1"/>
</dbReference>
<feature type="domain" description="RimM N-terminal" evidence="6">
    <location>
        <begin position="9"/>
        <end position="88"/>
    </location>
</feature>
<sequence>MDQPDDLICVGAIAGAFGVQGELRLKSFTADPEAIADYAPLLTEDGSRSFDVTVSRPISNGLAVRLTGVSTKEQADALKGVKLYVPRDRLPSLPDDEFYHADLIGLEVLDTGGTLLGRVKSVLNHGAGDLLELHGPGLKSSVLLPFTRDVVPTVDLDAGRIIVDPPEGLI</sequence>
<dbReference type="GO" id="GO:0042274">
    <property type="term" value="P:ribosomal small subunit biogenesis"/>
    <property type="evidence" value="ECO:0007669"/>
    <property type="project" value="UniProtKB-UniRule"/>
</dbReference>
<proteinExistence type="inferred from homology"/>
<dbReference type="GO" id="GO:0005840">
    <property type="term" value="C:ribosome"/>
    <property type="evidence" value="ECO:0007669"/>
    <property type="project" value="InterPro"/>
</dbReference>
<dbReference type="SUPFAM" id="SSF50346">
    <property type="entry name" value="PRC-barrel domain"/>
    <property type="match status" value="1"/>
</dbReference>
<evidence type="ECO:0000256" key="5">
    <source>
        <dbReference type="HAMAP-Rule" id="MF_00014"/>
    </source>
</evidence>
<organism evidence="8 9">
    <name type="scientific">Thalassovita taeanensis</name>
    <dbReference type="NCBI Taxonomy" id="657014"/>
    <lineage>
        <taxon>Bacteria</taxon>
        <taxon>Pseudomonadati</taxon>
        <taxon>Pseudomonadota</taxon>
        <taxon>Alphaproteobacteria</taxon>
        <taxon>Rhodobacterales</taxon>
        <taxon>Roseobacteraceae</taxon>
        <taxon>Thalassovita</taxon>
    </lineage>
</organism>
<dbReference type="Gene3D" id="2.30.30.240">
    <property type="entry name" value="PRC-barrel domain"/>
    <property type="match status" value="1"/>
</dbReference>
<evidence type="ECO:0000259" key="6">
    <source>
        <dbReference type="Pfam" id="PF01782"/>
    </source>
</evidence>
<dbReference type="InterPro" id="IPR002676">
    <property type="entry name" value="RimM_N"/>
</dbReference>
<evidence type="ECO:0000313" key="9">
    <source>
        <dbReference type="Proteomes" id="UP000198634"/>
    </source>
</evidence>
<dbReference type="InterPro" id="IPR011961">
    <property type="entry name" value="RimM"/>
</dbReference>
<dbReference type="GO" id="GO:0006364">
    <property type="term" value="P:rRNA processing"/>
    <property type="evidence" value="ECO:0007669"/>
    <property type="project" value="UniProtKB-UniRule"/>
</dbReference>
<dbReference type="NCBIfam" id="TIGR02273">
    <property type="entry name" value="16S_RimM"/>
    <property type="match status" value="1"/>
</dbReference>
<dbReference type="SUPFAM" id="SSF50447">
    <property type="entry name" value="Translation proteins"/>
    <property type="match status" value="1"/>
</dbReference>
<dbReference type="EMBL" id="FOEP01000004">
    <property type="protein sequence ID" value="SEQ13493.1"/>
    <property type="molecule type" value="Genomic_DNA"/>
</dbReference>
<accession>A0A1H9DL57</accession>
<dbReference type="STRING" id="657014.SAMN04488092_104177"/>
<evidence type="ECO:0000256" key="3">
    <source>
        <dbReference type="ARBA" id="ARBA00022552"/>
    </source>
</evidence>
<evidence type="ECO:0000313" key="8">
    <source>
        <dbReference type="EMBL" id="SEQ13493.1"/>
    </source>
</evidence>
<dbReference type="PANTHER" id="PTHR33692">
    <property type="entry name" value="RIBOSOME MATURATION FACTOR RIMM"/>
    <property type="match status" value="1"/>
</dbReference>
<dbReference type="GO" id="GO:0043022">
    <property type="term" value="F:ribosome binding"/>
    <property type="evidence" value="ECO:0007669"/>
    <property type="project" value="InterPro"/>
</dbReference>
<name>A0A1H9DL57_9RHOB</name>
<comment type="similarity">
    <text evidence="5">Belongs to the RimM family.</text>
</comment>
<reference evidence="8 9" key="1">
    <citation type="submission" date="2016-10" db="EMBL/GenBank/DDBJ databases">
        <authorList>
            <person name="de Groot N.N."/>
        </authorList>
    </citation>
    <scope>NUCLEOTIDE SEQUENCE [LARGE SCALE GENOMIC DNA]</scope>
    <source>
        <strain evidence="8 9">DSM 22007</strain>
    </source>
</reference>
<comment type="subcellular location">
    <subcellularLocation>
        <location evidence="5">Cytoplasm</location>
    </subcellularLocation>
</comment>
<feature type="domain" description="Ribosome maturation factor RimM PRC barrel" evidence="7">
    <location>
        <begin position="101"/>
        <end position="169"/>
    </location>
</feature>
<evidence type="ECO:0000256" key="1">
    <source>
        <dbReference type="ARBA" id="ARBA00022490"/>
    </source>
</evidence>
<dbReference type="GO" id="GO:0005737">
    <property type="term" value="C:cytoplasm"/>
    <property type="evidence" value="ECO:0007669"/>
    <property type="project" value="UniProtKB-SubCell"/>
</dbReference>
<evidence type="ECO:0000256" key="2">
    <source>
        <dbReference type="ARBA" id="ARBA00022517"/>
    </source>
</evidence>
<gene>
    <name evidence="5" type="primary">rimM</name>
    <name evidence="8" type="ORF">SAMN04488092_104177</name>
</gene>
<keyword evidence="4 5" id="KW-0143">Chaperone</keyword>
<dbReference type="InterPro" id="IPR036976">
    <property type="entry name" value="RimM_N_sf"/>
</dbReference>
<dbReference type="InterPro" id="IPR011033">
    <property type="entry name" value="PRC_barrel-like_sf"/>
</dbReference>